<dbReference type="EMBL" id="JAINDJ010000002">
    <property type="protein sequence ID" value="KAG9459341.1"/>
    <property type="molecule type" value="Genomic_DNA"/>
</dbReference>
<evidence type="ECO:0000313" key="1">
    <source>
        <dbReference type="EMBL" id="KAG9459341.1"/>
    </source>
</evidence>
<proteinExistence type="predicted"/>
<dbReference type="AlphaFoldDB" id="A0AAV7FGR3"/>
<name>A0AAV7FGR3_ARIFI</name>
<sequence>MSGAGTNNTGDPEGIRELVVQNWIRDEHGDGGQFYSFLLGKELRRWRGREGKTVQKIGETLEK</sequence>
<dbReference type="Proteomes" id="UP000825729">
    <property type="component" value="Unassembled WGS sequence"/>
</dbReference>
<gene>
    <name evidence="1" type="ORF">H6P81_003849</name>
</gene>
<comment type="caution">
    <text evidence="1">The sequence shown here is derived from an EMBL/GenBank/DDBJ whole genome shotgun (WGS) entry which is preliminary data.</text>
</comment>
<reference evidence="1 2" key="1">
    <citation type="submission" date="2021-07" db="EMBL/GenBank/DDBJ databases">
        <title>The Aristolochia fimbriata genome: insights into angiosperm evolution, floral development and chemical biosynthesis.</title>
        <authorList>
            <person name="Jiao Y."/>
        </authorList>
    </citation>
    <scope>NUCLEOTIDE SEQUENCE [LARGE SCALE GENOMIC DNA]</scope>
    <source>
        <strain evidence="1">IBCAS-2021</strain>
        <tissue evidence="1">Leaf</tissue>
    </source>
</reference>
<keyword evidence="2" id="KW-1185">Reference proteome</keyword>
<protein>
    <submittedName>
        <fullName evidence="1">Uncharacterized protein</fullName>
    </submittedName>
</protein>
<accession>A0AAV7FGR3</accession>
<evidence type="ECO:0000313" key="2">
    <source>
        <dbReference type="Proteomes" id="UP000825729"/>
    </source>
</evidence>
<organism evidence="1 2">
    <name type="scientific">Aristolochia fimbriata</name>
    <name type="common">White veined hardy Dutchman's pipe vine</name>
    <dbReference type="NCBI Taxonomy" id="158543"/>
    <lineage>
        <taxon>Eukaryota</taxon>
        <taxon>Viridiplantae</taxon>
        <taxon>Streptophyta</taxon>
        <taxon>Embryophyta</taxon>
        <taxon>Tracheophyta</taxon>
        <taxon>Spermatophyta</taxon>
        <taxon>Magnoliopsida</taxon>
        <taxon>Magnoliidae</taxon>
        <taxon>Piperales</taxon>
        <taxon>Aristolochiaceae</taxon>
        <taxon>Aristolochia</taxon>
    </lineage>
</organism>